<dbReference type="Pfam" id="PF24800">
    <property type="entry name" value="DUF7702"/>
    <property type="match status" value="1"/>
</dbReference>
<name>A0A9Q8PFI9_PASFU</name>
<dbReference type="Proteomes" id="UP000756132">
    <property type="component" value="Chromosome 9"/>
</dbReference>
<organism evidence="4 5">
    <name type="scientific">Passalora fulva</name>
    <name type="common">Tomato leaf mold</name>
    <name type="synonym">Cladosporium fulvum</name>
    <dbReference type="NCBI Taxonomy" id="5499"/>
    <lineage>
        <taxon>Eukaryota</taxon>
        <taxon>Fungi</taxon>
        <taxon>Dikarya</taxon>
        <taxon>Ascomycota</taxon>
        <taxon>Pezizomycotina</taxon>
        <taxon>Dothideomycetes</taxon>
        <taxon>Dothideomycetidae</taxon>
        <taxon>Mycosphaerellales</taxon>
        <taxon>Mycosphaerellaceae</taxon>
        <taxon>Fulvia</taxon>
    </lineage>
</organism>
<dbReference type="GeneID" id="71988819"/>
<feature type="transmembrane region" description="Helical" evidence="2">
    <location>
        <begin position="150"/>
        <end position="169"/>
    </location>
</feature>
<feature type="domain" description="DUF7702" evidence="3">
    <location>
        <begin position="4"/>
        <end position="242"/>
    </location>
</feature>
<proteinExistence type="predicted"/>
<keyword evidence="2" id="KW-0812">Transmembrane</keyword>
<feature type="transmembrane region" description="Helical" evidence="2">
    <location>
        <begin position="211"/>
        <end position="236"/>
    </location>
</feature>
<evidence type="ECO:0000313" key="4">
    <source>
        <dbReference type="EMBL" id="UJO21659.1"/>
    </source>
</evidence>
<keyword evidence="2" id="KW-0472">Membrane</keyword>
<dbReference type="EMBL" id="CP090171">
    <property type="protein sequence ID" value="UJO21659.1"/>
    <property type="molecule type" value="Genomic_DNA"/>
</dbReference>
<feature type="transmembrane region" description="Helical" evidence="2">
    <location>
        <begin position="80"/>
        <end position="100"/>
    </location>
</feature>
<evidence type="ECO:0000313" key="5">
    <source>
        <dbReference type="Proteomes" id="UP000756132"/>
    </source>
</evidence>
<dbReference type="InterPro" id="IPR056119">
    <property type="entry name" value="DUF7702"/>
</dbReference>
<feature type="transmembrane region" description="Helical" evidence="2">
    <location>
        <begin position="181"/>
        <end position="205"/>
    </location>
</feature>
<feature type="transmembrane region" description="Helical" evidence="2">
    <location>
        <begin position="12"/>
        <end position="29"/>
    </location>
</feature>
<evidence type="ECO:0000259" key="3">
    <source>
        <dbReference type="Pfam" id="PF24800"/>
    </source>
</evidence>
<evidence type="ECO:0000256" key="1">
    <source>
        <dbReference type="SAM" id="MobiDB-lite"/>
    </source>
</evidence>
<protein>
    <recommendedName>
        <fullName evidence="3">DUF7702 domain-containing protein</fullName>
    </recommendedName>
</protein>
<keyword evidence="5" id="KW-1185">Reference proteome</keyword>
<gene>
    <name evidence="4" type="ORF">CLAFUR5_08941</name>
</gene>
<sequence>MHHLTSRGDLSIAELIFFSPSLLAALFICTKQGFPPSSGWLYLVLLSILRLIGASVTLYMESNNDYSPSLVETVAITSSIGRAPLLLVLLGLLERIYAAVAGGAFNKSVFRPIHLVGLVALISAIVGGSMESRDKGSEQDTGKALRQAGSVLFLVIYFALAGLTGLTALRRAYIASTDRKLIIAGCAVLPFLLVRMIYTVVVSFAHPGSHFYYLAPSARVTAFMMFLMEAICIVLYSWAGLITPKAVTPPSQTGRKDLESNGVDLSRHSQGRVRP</sequence>
<evidence type="ECO:0000256" key="2">
    <source>
        <dbReference type="SAM" id="Phobius"/>
    </source>
</evidence>
<dbReference type="KEGG" id="ffu:CLAFUR5_08941"/>
<dbReference type="RefSeq" id="XP_047766025.1">
    <property type="nucleotide sequence ID" value="XM_047908089.1"/>
</dbReference>
<reference evidence="4" key="1">
    <citation type="submission" date="2021-12" db="EMBL/GenBank/DDBJ databases">
        <authorList>
            <person name="Zaccaron A."/>
            <person name="Stergiopoulos I."/>
        </authorList>
    </citation>
    <scope>NUCLEOTIDE SEQUENCE</scope>
    <source>
        <strain evidence="4">Race5_Kim</strain>
    </source>
</reference>
<keyword evidence="2" id="KW-1133">Transmembrane helix</keyword>
<dbReference type="PANTHER" id="PTHR42109:SF2">
    <property type="entry name" value="INTEGRAL MEMBRANE PROTEIN"/>
    <property type="match status" value="1"/>
</dbReference>
<feature type="transmembrane region" description="Helical" evidence="2">
    <location>
        <begin position="41"/>
        <end position="60"/>
    </location>
</feature>
<feature type="transmembrane region" description="Helical" evidence="2">
    <location>
        <begin position="112"/>
        <end position="130"/>
    </location>
</feature>
<reference evidence="4" key="2">
    <citation type="journal article" date="2022" name="Microb. Genom.">
        <title>A chromosome-scale genome assembly of the tomato pathogen Cladosporium fulvum reveals a compartmentalized genome architecture and the presence of a dispensable chromosome.</title>
        <authorList>
            <person name="Zaccaron A.Z."/>
            <person name="Chen L.H."/>
            <person name="Samaras A."/>
            <person name="Stergiopoulos I."/>
        </authorList>
    </citation>
    <scope>NUCLEOTIDE SEQUENCE</scope>
    <source>
        <strain evidence="4">Race5_Kim</strain>
    </source>
</reference>
<dbReference type="OrthoDB" id="2560628at2759"/>
<feature type="region of interest" description="Disordered" evidence="1">
    <location>
        <begin position="250"/>
        <end position="275"/>
    </location>
</feature>
<accession>A0A9Q8PFI9</accession>
<dbReference type="PANTHER" id="PTHR42109">
    <property type="entry name" value="UNPLACED GENOMIC SCAFFOLD UM_SCAF_CONTIG_1.265, WHOLE GENOME SHOTGUN SEQUENCE"/>
    <property type="match status" value="1"/>
</dbReference>
<dbReference type="OMA" id="MMCFAYE"/>
<dbReference type="AlphaFoldDB" id="A0A9Q8PFI9"/>